<organism evidence="1 2">
    <name type="scientific">Leucocoprinus leucothites</name>
    <dbReference type="NCBI Taxonomy" id="201217"/>
    <lineage>
        <taxon>Eukaryota</taxon>
        <taxon>Fungi</taxon>
        <taxon>Dikarya</taxon>
        <taxon>Basidiomycota</taxon>
        <taxon>Agaricomycotina</taxon>
        <taxon>Agaricomycetes</taxon>
        <taxon>Agaricomycetidae</taxon>
        <taxon>Agaricales</taxon>
        <taxon>Agaricineae</taxon>
        <taxon>Agaricaceae</taxon>
        <taxon>Leucocoprinus</taxon>
    </lineage>
</organism>
<evidence type="ECO:0000313" key="2">
    <source>
        <dbReference type="Proteomes" id="UP000559027"/>
    </source>
</evidence>
<dbReference type="AlphaFoldDB" id="A0A8H5LP78"/>
<evidence type="ECO:0000313" key="1">
    <source>
        <dbReference type="EMBL" id="KAF5364358.1"/>
    </source>
</evidence>
<reference evidence="1 2" key="1">
    <citation type="journal article" date="2020" name="ISME J.">
        <title>Uncovering the hidden diversity of litter-decomposition mechanisms in mushroom-forming fungi.</title>
        <authorList>
            <person name="Floudas D."/>
            <person name="Bentzer J."/>
            <person name="Ahren D."/>
            <person name="Johansson T."/>
            <person name="Persson P."/>
            <person name="Tunlid A."/>
        </authorList>
    </citation>
    <scope>NUCLEOTIDE SEQUENCE [LARGE SCALE GENOMIC DNA]</scope>
    <source>
        <strain evidence="1 2">CBS 146.42</strain>
    </source>
</reference>
<dbReference type="OrthoDB" id="3255221at2759"/>
<protein>
    <recommendedName>
        <fullName evidence="3">Restriction endonuclease domain-containing protein</fullName>
    </recommendedName>
</protein>
<dbReference type="Proteomes" id="UP000559027">
    <property type="component" value="Unassembled WGS sequence"/>
</dbReference>
<comment type="caution">
    <text evidence="1">The sequence shown here is derived from an EMBL/GenBank/DDBJ whole genome shotgun (WGS) entry which is preliminary data.</text>
</comment>
<sequence length="213" mass="24471">MAQIYQGYSILDVDRWPQRLRDKWRDPVPGVDILPGATLESYWYGPVNSLLGWAFSTHLFEFDVALQRFPSLQNPGAVDFVAKASQETFIVQMRNAPVLIVEIMDPSHLSNTQSRQAADDQIRLRYRQMLDLCPIDTLYGISIIGRYMRVYYASKEGERIIYPTRPVYPGMHPDAVLPANHLQGQWNTEVISLAGFREFKAIVSRILTELPQR</sequence>
<accession>A0A8H5LP78</accession>
<evidence type="ECO:0008006" key="3">
    <source>
        <dbReference type="Google" id="ProtNLM"/>
    </source>
</evidence>
<keyword evidence="2" id="KW-1185">Reference proteome</keyword>
<dbReference type="EMBL" id="JAACJO010000001">
    <property type="protein sequence ID" value="KAF5364358.1"/>
    <property type="molecule type" value="Genomic_DNA"/>
</dbReference>
<gene>
    <name evidence="1" type="ORF">D9756_001111</name>
</gene>
<name>A0A8H5LP78_9AGAR</name>
<proteinExistence type="predicted"/>